<keyword evidence="4 5" id="KW-0406">Ion transport</keyword>
<keyword evidence="2 5" id="KW-0813">Transport</keyword>
<keyword evidence="7" id="KW-1185">Reference proteome</keyword>
<comment type="similarity">
    <text evidence="1 5">Belongs to the V-ATPase proteolipid subunit family.</text>
</comment>
<dbReference type="AlphaFoldDB" id="A0A8I3A4P0"/>
<dbReference type="EMBL" id="JAGFBS010000052">
    <property type="protein sequence ID" value="KAG6370398.1"/>
    <property type="molecule type" value="Genomic_DNA"/>
</dbReference>
<dbReference type="InterPro" id="IPR000245">
    <property type="entry name" value="ATPase_proteolipid_csu"/>
</dbReference>
<keyword evidence="5" id="KW-1133">Transmembrane helix</keyword>
<dbReference type="PRINTS" id="PR00122">
    <property type="entry name" value="VACATPASE"/>
</dbReference>
<gene>
    <name evidence="6" type="ORF">JVT61DRAFT_12119</name>
</gene>
<dbReference type="GO" id="GO:0033179">
    <property type="term" value="C:proton-transporting V-type ATPase, V0 domain"/>
    <property type="evidence" value="ECO:0007669"/>
    <property type="project" value="InterPro"/>
</dbReference>
<evidence type="ECO:0000256" key="4">
    <source>
        <dbReference type="ARBA" id="ARBA00023065"/>
    </source>
</evidence>
<evidence type="ECO:0000256" key="5">
    <source>
        <dbReference type="RuleBase" id="RU363060"/>
    </source>
</evidence>
<feature type="transmembrane region" description="Helical" evidence="5">
    <location>
        <begin position="54"/>
        <end position="76"/>
    </location>
</feature>
<keyword evidence="5" id="KW-0472">Membrane</keyword>
<evidence type="ECO:0000256" key="3">
    <source>
        <dbReference type="ARBA" id="ARBA00022781"/>
    </source>
</evidence>
<evidence type="ECO:0000313" key="7">
    <source>
        <dbReference type="Proteomes" id="UP000683000"/>
    </source>
</evidence>
<reference evidence="6" key="1">
    <citation type="submission" date="2021-03" db="EMBL/GenBank/DDBJ databases">
        <title>Evolutionary innovations through gain and loss of genes in the ectomycorrhizal Boletales.</title>
        <authorList>
            <person name="Wu G."/>
            <person name="Miyauchi S."/>
            <person name="Morin E."/>
            <person name="Yang Z.-L."/>
            <person name="Xu J."/>
            <person name="Martin F.M."/>
        </authorList>
    </citation>
    <scope>NUCLEOTIDE SEQUENCE</scope>
    <source>
        <strain evidence="6">BR01</strain>
    </source>
</reference>
<feature type="transmembrane region" description="Helical" evidence="5">
    <location>
        <begin position="120"/>
        <end position="138"/>
    </location>
</feature>
<evidence type="ECO:0000256" key="1">
    <source>
        <dbReference type="ARBA" id="ARBA00007296"/>
    </source>
</evidence>
<proteinExistence type="inferred from homology"/>
<comment type="caution">
    <text evidence="6">The sequence shown here is derived from an EMBL/GenBank/DDBJ whole genome shotgun (WGS) entry which is preliminary data.</text>
</comment>
<keyword evidence="3 5" id="KW-0375">Hydrogen ion transport</keyword>
<dbReference type="NCBIfam" id="TIGR01100">
    <property type="entry name" value="V_ATP_synt_C"/>
    <property type="match status" value="1"/>
</dbReference>
<dbReference type="InterPro" id="IPR035921">
    <property type="entry name" value="F/V-ATP_Csub_sf"/>
</dbReference>
<comment type="subcellular location">
    <subcellularLocation>
        <location evidence="5">Vacuole membrane</location>
        <topology evidence="5">Multi-pass membrane protein</topology>
    </subcellularLocation>
</comment>
<keyword evidence="5" id="KW-0812">Transmembrane</keyword>
<dbReference type="OrthoDB" id="1744869at2759"/>
<name>A0A8I3A4P0_9AGAM</name>
<dbReference type="Proteomes" id="UP000683000">
    <property type="component" value="Unassembled WGS sequence"/>
</dbReference>
<organism evidence="6 7">
    <name type="scientific">Boletus reticuloceps</name>
    <dbReference type="NCBI Taxonomy" id="495285"/>
    <lineage>
        <taxon>Eukaryota</taxon>
        <taxon>Fungi</taxon>
        <taxon>Dikarya</taxon>
        <taxon>Basidiomycota</taxon>
        <taxon>Agaricomycotina</taxon>
        <taxon>Agaricomycetes</taxon>
        <taxon>Agaricomycetidae</taxon>
        <taxon>Boletales</taxon>
        <taxon>Boletineae</taxon>
        <taxon>Boletaceae</taxon>
        <taxon>Boletoideae</taxon>
        <taxon>Boletus</taxon>
    </lineage>
</organism>
<feature type="transmembrane region" description="Helical" evidence="5">
    <location>
        <begin position="12"/>
        <end position="34"/>
    </location>
</feature>
<accession>A0A8I3A4P0</accession>
<dbReference type="Gene3D" id="1.20.120.610">
    <property type="entry name" value="lithium bound rotor ring of v- atpase"/>
    <property type="match status" value="1"/>
</dbReference>
<feature type="transmembrane region" description="Helical" evidence="5">
    <location>
        <begin position="88"/>
        <end position="108"/>
    </location>
</feature>
<comment type="subunit">
    <text evidence="5">V-ATPase is a heteromultimeric enzyme composed of a peripheral catalytic V1 complex (components A to H) attached to an integral membrane V0 proton pore complex (components: a, c, c', c'', d, e, f and VOA1). The decameric c-ring forms the proton-conducting pore, and is composed of eight proteolipid subunits c, one subunit c' and one subunit c''.</text>
</comment>
<protein>
    <recommendedName>
        <fullName evidence="5">V-type proton ATPase proteolipid subunit</fullName>
    </recommendedName>
</protein>
<evidence type="ECO:0000256" key="2">
    <source>
        <dbReference type="ARBA" id="ARBA00022448"/>
    </source>
</evidence>
<dbReference type="PANTHER" id="PTHR10263">
    <property type="entry name" value="V-TYPE PROTON ATPASE PROTEOLIPID SUBUNIT"/>
    <property type="match status" value="1"/>
</dbReference>
<evidence type="ECO:0000313" key="6">
    <source>
        <dbReference type="EMBL" id="KAG6370398.1"/>
    </source>
</evidence>
<dbReference type="GO" id="GO:0005774">
    <property type="term" value="C:vacuolar membrane"/>
    <property type="evidence" value="ECO:0007669"/>
    <property type="project" value="UniProtKB-SubCell"/>
</dbReference>
<keyword evidence="5" id="KW-0926">Vacuole</keyword>
<sequence>MSTLFPTYTPFLQGAMGCTSAILLNYIGASYGTAESGVTISPLDSLQYNLVMRYVILVIIMVYSLVVSVLISTCVTTSMSPESTFVDLGADLSIALVGLAAGFATGIVGDVRVRDPAHRVRLFIGVLLILLFAELVRLHGMYQKLFHFYHADGMF</sequence>
<comment type="function">
    <text evidence="5">Proton-conducting pore forming of the V0 complex of vacuolar(H+)-ATPase (V-ATPase), a multisubunit enzyme composed of a peripheral complex (V1) that hydrolyzes ATP and a membrane integral complex (V0) that translocates protons. V-ATPase is responsible for acidifying and maintaining the pH of intracellular compartments.</text>
</comment>
<dbReference type="SUPFAM" id="SSF81333">
    <property type="entry name" value="F1F0 ATP synthase subunit C"/>
    <property type="match status" value="1"/>
</dbReference>
<dbReference type="GO" id="GO:0046961">
    <property type="term" value="F:proton-transporting ATPase activity, rotational mechanism"/>
    <property type="evidence" value="ECO:0007669"/>
    <property type="project" value="InterPro"/>
</dbReference>
<dbReference type="InterPro" id="IPR011555">
    <property type="entry name" value="ATPase_proteolipid_su_C_euk"/>
</dbReference>